<dbReference type="SUPFAM" id="SSF51905">
    <property type="entry name" value="FAD/NAD(P)-binding domain"/>
    <property type="match status" value="1"/>
</dbReference>
<proteinExistence type="predicted"/>
<evidence type="ECO:0000256" key="1">
    <source>
        <dbReference type="ARBA" id="ARBA00023002"/>
    </source>
</evidence>
<evidence type="ECO:0000313" key="5">
    <source>
        <dbReference type="Proteomes" id="UP001500752"/>
    </source>
</evidence>
<dbReference type="Pfam" id="PF01494">
    <property type="entry name" value="FAD_binding_3"/>
    <property type="match status" value="1"/>
</dbReference>
<keyword evidence="1" id="KW-0560">Oxidoreductase</keyword>
<dbReference type="Proteomes" id="UP001500752">
    <property type="component" value="Unassembled WGS sequence"/>
</dbReference>
<name>A0ABP7D239_9MICC</name>
<reference evidence="5" key="1">
    <citation type="journal article" date="2019" name="Int. J. Syst. Evol. Microbiol.">
        <title>The Global Catalogue of Microorganisms (GCM) 10K type strain sequencing project: providing services to taxonomists for standard genome sequencing and annotation.</title>
        <authorList>
            <consortium name="The Broad Institute Genomics Platform"/>
            <consortium name="The Broad Institute Genome Sequencing Center for Infectious Disease"/>
            <person name="Wu L."/>
            <person name="Ma J."/>
        </authorList>
    </citation>
    <scope>NUCLEOTIDE SEQUENCE [LARGE SCALE GENOMIC DNA]</scope>
    <source>
        <strain evidence="5">JCM 30742</strain>
    </source>
</reference>
<dbReference type="GO" id="GO:0004497">
    <property type="term" value="F:monooxygenase activity"/>
    <property type="evidence" value="ECO:0007669"/>
    <property type="project" value="UniProtKB-KW"/>
</dbReference>
<dbReference type="PANTHER" id="PTHR13789:SF309">
    <property type="entry name" value="PUTATIVE (AFU_ORTHOLOGUE AFUA_6G14510)-RELATED"/>
    <property type="match status" value="1"/>
</dbReference>
<organism evidence="4 5">
    <name type="scientific">Arthrobacter ginkgonis</name>
    <dbReference type="NCBI Taxonomy" id="1630594"/>
    <lineage>
        <taxon>Bacteria</taxon>
        <taxon>Bacillati</taxon>
        <taxon>Actinomycetota</taxon>
        <taxon>Actinomycetes</taxon>
        <taxon>Micrococcales</taxon>
        <taxon>Micrococcaceae</taxon>
        <taxon>Arthrobacter</taxon>
    </lineage>
</organism>
<accession>A0ABP7D239</accession>
<dbReference type="InterPro" id="IPR036188">
    <property type="entry name" value="FAD/NAD-bd_sf"/>
</dbReference>
<evidence type="ECO:0000259" key="3">
    <source>
        <dbReference type="Pfam" id="PF01494"/>
    </source>
</evidence>
<feature type="domain" description="FAD-binding" evidence="3">
    <location>
        <begin position="10"/>
        <end position="348"/>
    </location>
</feature>
<evidence type="ECO:0000313" key="4">
    <source>
        <dbReference type="EMBL" id="GAA3697508.1"/>
    </source>
</evidence>
<dbReference type="RefSeq" id="WP_345153330.1">
    <property type="nucleotide sequence ID" value="NZ_BAABEO010000025.1"/>
</dbReference>
<gene>
    <name evidence="4" type="ORF">GCM10023081_38080</name>
</gene>
<dbReference type="PRINTS" id="PR00420">
    <property type="entry name" value="RNGMNOXGNASE"/>
</dbReference>
<protein>
    <submittedName>
        <fullName evidence="4">FAD-dependent monooxygenase</fullName>
    </submittedName>
</protein>
<comment type="caution">
    <text evidence="4">The sequence shown here is derived from an EMBL/GenBank/DDBJ whole genome shotgun (WGS) entry which is preliminary data.</text>
</comment>
<dbReference type="PANTHER" id="PTHR13789">
    <property type="entry name" value="MONOOXYGENASE"/>
    <property type="match status" value="1"/>
</dbReference>
<dbReference type="EMBL" id="BAABEO010000025">
    <property type="protein sequence ID" value="GAA3697508.1"/>
    <property type="molecule type" value="Genomic_DNA"/>
</dbReference>
<evidence type="ECO:0000256" key="2">
    <source>
        <dbReference type="ARBA" id="ARBA00023033"/>
    </source>
</evidence>
<keyword evidence="5" id="KW-1185">Reference proteome</keyword>
<dbReference type="InterPro" id="IPR050493">
    <property type="entry name" value="FAD-dep_Monooxygenase_BioMet"/>
</dbReference>
<keyword evidence="2 4" id="KW-0503">Monooxygenase</keyword>
<dbReference type="Gene3D" id="3.50.50.60">
    <property type="entry name" value="FAD/NAD(P)-binding domain"/>
    <property type="match status" value="1"/>
</dbReference>
<sequence>MKASEIQNLKIAIVGGGYGGASVAKALQSIGAENVHVYEQASALAQVGAGIGLRPPSVELFRKWGIFDAIAAVSSPSDHLEILSADGKHVLANEEWPFLNAYEQVNHNRMIHRGDFIDALLSVLPEGMVHLGHKLETIEDNGDHATLTFANGEVVTADLVIGADGIRSTVRNQLFSQKEPVFSGEHAYRAVISIEDAHGLVTDDNPRFYMGENGTIAYNLPLRHRGQLSYDITAPSDDDSWAPEISTEYLVKILEGFDERIVQVARELDLSQVTSRSVFDIDSVDSWHTDSVALLGDAAHAMLHHQGQGANSAILDADGLAEALLQGDSVKDALSIYQATRKPVTDELQRVSRLGWHADAVDSAFPANQ</sequence>
<dbReference type="InterPro" id="IPR002938">
    <property type="entry name" value="FAD-bd"/>
</dbReference>